<dbReference type="Proteomes" id="UP000236754">
    <property type="component" value="Unassembled WGS sequence"/>
</dbReference>
<organism evidence="1 2">
    <name type="scientific">Actinacidiphila yanglinensis</name>
    <dbReference type="NCBI Taxonomy" id="310779"/>
    <lineage>
        <taxon>Bacteria</taxon>
        <taxon>Bacillati</taxon>
        <taxon>Actinomycetota</taxon>
        <taxon>Actinomycetes</taxon>
        <taxon>Kitasatosporales</taxon>
        <taxon>Streptomycetaceae</taxon>
        <taxon>Actinacidiphila</taxon>
    </lineage>
</organism>
<dbReference type="InterPro" id="IPR043857">
    <property type="entry name" value="DUF5819"/>
</dbReference>
<dbReference type="RefSeq" id="WP_103886400.1">
    <property type="nucleotide sequence ID" value="NZ_FNVU01000006.1"/>
</dbReference>
<evidence type="ECO:0000313" key="1">
    <source>
        <dbReference type="EMBL" id="SEG54348.1"/>
    </source>
</evidence>
<gene>
    <name evidence="1" type="ORF">SAMN05216223_106117</name>
</gene>
<accession>A0A1H6B0L6</accession>
<keyword evidence="2" id="KW-1185">Reference proteome</keyword>
<evidence type="ECO:0000313" key="2">
    <source>
        <dbReference type="Proteomes" id="UP000236754"/>
    </source>
</evidence>
<dbReference type="Pfam" id="PF19136">
    <property type="entry name" value="DUF5819"/>
    <property type="match status" value="1"/>
</dbReference>
<sequence length="197" mass="21826">MPFSRGELPLPAAESGRDAATVLALGGLAAWFTVTLLSQHPRREFDRIADRDRTGVVIPNWRFFAPEPAQHDYHVLYRVETAADGPSGWREASAITPRAPRQMLWFPGRRREKGLFDLCSELITVMKLHGAELTGTPAYRMLRNSVARTVRDATGTGAAPLGFQFVVARHAGHEPGHEPDFVFASPYVPYDAVDPYA</sequence>
<dbReference type="OrthoDB" id="8565707at2"/>
<dbReference type="EMBL" id="FNVU01000006">
    <property type="protein sequence ID" value="SEG54348.1"/>
    <property type="molecule type" value="Genomic_DNA"/>
</dbReference>
<name>A0A1H6B0L6_9ACTN</name>
<protein>
    <submittedName>
        <fullName evidence="1">Uncharacterized protein</fullName>
    </submittedName>
</protein>
<dbReference type="AlphaFoldDB" id="A0A1H6B0L6"/>
<proteinExistence type="predicted"/>
<reference evidence="1 2" key="1">
    <citation type="submission" date="2016-10" db="EMBL/GenBank/DDBJ databases">
        <authorList>
            <person name="de Groot N.N."/>
        </authorList>
    </citation>
    <scope>NUCLEOTIDE SEQUENCE [LARGE SCALE GENOMIC DNA]</scope>
    <source>
        <strain evidence="1 2">CGMCC 4.2023</strain>
    </source>
</reference>